<proteinExistence type="predicted"/>
<reference evidence="2" key="2">
    <citation type="submission" date="2021-02" db="EMBL/GenBank/DDBJ databases">
        <authorList>
            <person name="Kimball J.A."/>
            <person name="Haas M.W."/>
            <person name="Macchietto M."/>
            <person name="Kono T."/>
            <person name="Duquette J."/>
            <person name="Shao M."/>
        </authorList>
    </citation>
    <scope>NUCLEOTIDE SEQUENCE</scope>
    <source>
        <tissue evidence="2">Fresh leaf tissue</tissue>
    </source>
</reference>
<feature type="region of interest" description="Disordered" evidence="1">
    <location>
        <begin position="1"/>
        <end position="41"/>
    </location>
</feature>
<dbReference type="Proteomes" id="UP000729402">
    <property type="component" value="Unassembled WGS sequence"/>
</dbReference>
<evidence type="ECO:0000256" key="1">
    <source>
        <dbReference type="SAM" id="MobiDB-lite"/>
    </source>
</evidence>
<evidence type="ECO:0000313" key="2">
    <source>
        <dbReference type="EMBL" id="KAG8083468.1"/>
    </source>
</evidence>
<protein>
    <submittedName>
        <fullName evidence="2">Uncharacterized protein</fullName>
    </submittedName>
</protein>
<accession>A0A8J5THG0</accession>
<reference evidence="2" key="1">
    <citation type="journal article" date="2021" name="bioRxiv">
        <title>Whole Genome Assembly and Annotation of Northern Wild Rice, Zizania palustris L., Supports a Whole Genome Duplication in the Zizania Genus.</title>
        <authorList>
            <person name="Haas M."/>
            <person name="Kono T."/>
            <person name="Macchietto M."/>
            <person name="Millas R."/>
            <person name="McGilp L."/>
            <person name="Shao M."/>
            <person name="Duquette J."/>
            <person name="Hirsch C.N."/>
            <person name="Kimball J."/>
        </authorList>
    </citation>
    <scope>NUCLEOTIDE SEQUENCE</scope>
    <source>
        <tissue evidence="2">Fresh leaf tissue</tissue>
    </source>
</reference>
<organism evidence="2 3">
    <name type="scientific">Zizania palustris</name>
    <name type="common">Northern wild rice</name>
    <dbReference type="NCBI Taxonomy" id="103762"/>
    <lineage>
        <taxon>Eukaryota</taxon>
        <taxon>Viridiplantae</taxon>
        <taxon>Streptophyta</taxon>
        <taxon>Embryophyta</taxon>
        <taxon>Tracheophyta</taxon>
        <taxon>Spermatophyta</taxon>
        <taxon>Magnoliopsida</taxon>
        <taxon>Liliopsida</taxon>
        <taxon>Poales</taxon>
        <taxon>Poaceae</taxon>
        <taxon>BOP clade</taxon>
        <taxon>Oryzoideae</taxon>
        <taxon>Oryzeae</taxon>
        <taxon>Zizaniinae</taxon>
        <taxon>Zizania</taxon>
    </lineage>
</organism>
<name>A0A8J5THG0_ZIZPA</name>
<gene>
    <name evidence="2" type="ORF">GUJ93_ZPchr0015g6702</name>
</gene>
<keyword evidence="3" id="KW-1185">Reference proteome</keyword>
<dbReference type="AlphaFoldDB" id="A0A8J5THG0"/>
<comment type="caution">
    <text evidence="2">The sequence shown here is derived from an EMBL/GenBank/DDBJ whole genome shotgun (WGS) entry which is preliminary data.</text>
</comment>
<evidence type="ECO:0000313" key="3">
    <source>
        <dbReference type="Proteomes" id="UP000729402"/>
    </source>
</evidence>
<sequence>MGGGAIVGMTLGRNDTVEPTPGRLDRSGTEATIPGRHGGNDILVPTLGKPYENWASLATKCADMSAIEK</sequence>
<dbReference type="EMBL" id="JAAALK010000085">
    <property type="protein sequence ID" value="KAG8083468.1"/>
    <property type="molecule type" value="Genomic_DNA"/>
</dbReference>